<feature type="transmembrane region" description="Helical" evidence="10">
    <location>
        <begin position="39"/>
        <end position="57"/>
    </location>
</feature>
<proteinExistence type="inferred from homology"/>
<evidence type="ECO:0000256" key="5">
    <source>
        <dbReference type="ARBA" id="ARBA00022989"/>
    </source>
</evidence>
<sequence length="207" mass="23604">MSHRNKFEDVELIKSDSCRFEQVVRLEEKRGSWASKVDYILSMIGYSVGLSNIWRFPYLCYQNGGGAFLIPYIICLFLCGVPLFFMEVSIGQFTSRSAATMWSICPLFKGVGWATVVITLIVSTYFNVLLAYGISFLFQSLTTGPLPWSHCGNPWNTDKCLDYNNKTVYDLFLQYKQWTSNGSAGVMNPDYETFVNVTYSSPSEEFF</sequence>
<evidence type="ECO:0000256" key="7">
    <source>
        <dbReference type="PIRSR" id="PIRSR600175-1"/>
    </source>
</evidence>
<comment type="similarity">
    <text evidence="9">Belongs to the sodium:neurotransmitter symporter (SNF) (TC 2.A.22) family.</text>
</comment>
<dbReference type="OrthoDB" id="6581954at2759"/>
<evidence type="ECO:0000256" key="1">
    <source>
        <dbReference type="ARBA" id="ARBA00004141"/>
    </source>
</evidence>
<feature type="binding site" evidence="7">
    <location>
        <position position="52"/>
    </location>
    <ligand>
        <name>Na(+)</name>
        <dbReference type="ChEBI" id="CHEBI:29101"/>
        <label>1</label>
    </ligand>
</feature>
<evidence type="ECO:0000256" key="3">
    <source>
        <dbReference type="ARBA" id="ARBA00022692"/>
    </source>
</evidence>
<feature type="disulfide bond" evidence="8">
    <location>
        <begin position="151"/>
        <end position="160"/>
    </location>
</feature>
<accession>A0A183J3L4</accession>
<dbReference type="PROSITE" id="PS00610">
    <property type="entry name" value="NA_NEUROTRAN_SYMP_1"/>
    <property type="match status" value="1"/>
</dbReference>
<dbReference type="PANTHER" id="PTHR11616">
    <property type="entry name" value="SODIUM/CHLORIDE DEPENDENT TRANSPORTER"/>
    <property type="match status" value="1"/>
</dbReference>
<feature type="binding site" evidence="7">
    <location>
        <position position="48"/>
    </location>
    <ligand>
        <name>Na(+)</name>
        <dbReference type="ChEBI" id="CHEBI:29101"/>
        <label>1</label>
    </ligand>
</feature>
<evidence type="ECO:0000256" key="4">
    <source>
        <dbReference type="ARBA" id="ARBA00022847"/>
    </source>
</evidence>
<keyword evidence="2 9" id="KW-0813">Transport</keyword>
<keyword evidence="7" id="KW-0915">Sodium</keyword>
<dbReference type="GO" id="GO:0006865">
    <property type="term" value="P:amino acid transport"/>
    <property type="evidence" value="ECO:0007669"/>
    <property type="project" value="TreeGrafter"/>
</dbReference>
<evidence type="ECO:0000313" key="13">
    <source>
        <dbReference type="WBParaSite" id="SBAD_0001082801-mRNA-1"/>
    </source>
</evidence>
<reference evidence="11 12" key="2">
    <citation type="submission" date="2018-11" db="EMBL/GenBank/DDBJ databases">
        <authorList>
            <consortium name="Pathogen Informatics"/>
        </authorList>
    </citation>
    <scope>NUCLEOTIDE SEQUENCE [LARGE SCALE GENOMIC DNA]</scope>
</reference>
<dbReference type="AlphaFoldDB" id="A0A183J3L4"/>
<dbReference type="GO" id="GO:0035725">
    <property type="term" value="P:sodium ion transmembrane transport"/>
    <property type="evidence" value="ECO:0007669"/>
    <property type="project" value="TreeGrafter"/>
</dbReference>
<keyword evidence="4 9" id="KW-0769">Symport</keyword>
<feature type="binding site" evidence="7">
    <location>
        <position position="45"/>
    </location>
    <ligand>
        <name>Na(+)</name>
        <dbReference type="ChEBI" id="CHEBI:29101"/>
        <label>1</label>
    </ligand>
</feature>
<dbReference type="PANTHER" id="PTHR11616:SF240">
    <property type="entry name" value="BLOATED TUBULES, ISOFORM B-RELATED"/>
    <property type="match status" value="1"/>
</dbReference>
<evidence type="ECO:0000313" key="11">
    <source>
        <dbReference type="EMBL" id="VDP32044.1"/>
    </source>
</evidence>
<dbReference type="InterPro" id="IPR000175">
    <property type="entry name" value="Na/ntran_symport"/>
</dbReference>
<keyword evidence="7" id="KW-0479">Metal-binding</keyword>
<keyword evidence="12" id="KW-1185">Reference proteome</keyword>
<evidence type="ECO:0000256" key="8">
    <source>
        <dbReference type="PIRSR" id="PIRSR600175-2"/>
    </source>
</evidence>
<dbReference type="WBParaSite" id="SBAD_0001082801-mRNA-1">
    <property type="protein sequence ID" value="SBAD_0001082801-mRNA-1"/>
    <property type="gene ID" value="SBAD_0001082801"/>
</dbReference>
<dbReference type="Proteomes" id="UP000270296">
    <property type="component" value="Unassembled WGS sequence"/>
</dbReference>
<reference evidence="13" key="1">
    <citation type="submission" date="2016-06" db="UniProtKB">
        <authorList>
            <consortium name="WormBaseParasite"/>
        </authorList>
    </citation>
    <scope>IDENTIFICATION</scope>
</reference>
<keyword evidence="6 10" id="KW-0472">Membrane</keyword>
<organism evidence="13">
    <name type="scientific">Soboliphyme baturini</name>
    <dbReference type="NCBI Taxonomy" id="241478"/>
    <lineage>
        <taxon>Eukaryota</taxon>
        <taxon>Metazoa</taxon>
        <taxon>Ecdysozoa</taxon>
        <taxon>Nematoda</taxon>
        <taxon>Enoplea</taxon>
        <taxon>Dorylaimia</taxon>
        <taxon>Dioctophymatida</taxon>
        <taxon>Dioctophymatoidea</taxon>
        <taxon>Soboliphymatidae</taxon>
        <taxon>Soboliphyme</taxon>
    </lineage>
</organism>
<evidence type="ECO:0000256" key="2">
    <source>
        <dbReference type="ARBA" id="ARBA00022448"/>
    </source>
</evidence>
<evidence type="ECO:0000256" key="9">
    <source>
        <dbReference type="RuleBase" id="RU003732"/>
    </source>
</evidence>
<keyword evidence="5 10" id="KW-1133">Transmembrane helix</keyword>
<evidence type="ECO:0000313" key="12">
    <source>
        <dbReference type="Proteomes" id="UP000270296"/>
    </source>
</evidence>
<feature type="transmembrane region" description="Helical" evidence="10">
    <location>
        <begin position="69"/>
        <end position="90"/>
    </location>
</feature>
<dbReference type="PROSITE" id="PS50267">
    <property type="entry name" value="NA_NEUROTRAN_SYMP_3"/>
    <property type="match status" value="1"/>
</dbReference>
<dbReference type="GO" id="GO:0015293">
    <property type="term" value="F:symporter activity"/>
    <property type="evidence" value="ECO:0007669"/>
    <property type="project" value="UniProtKB-KW"/>
</dbReference>
<comment type="subcellular location">
    <subcellularLocation>
        <location evidence="1">Membrane</location>
        <topology evidence="1">Multi-pass membrane protein</topology>
    </subcellularLocation>
</comment>
<gene>
    <name evidence="11" type="ORF">SBAD_LOCUS10462</name>
</gene>
<dbReference type="PRINTS" id="PR00176">
    <property type="entry name" value="NANEUSMPORT"/>
</dbReference>
<dbReference type="EMBL" id="UZAM01014112">
    <property type="protein sequence ID" value="VDP32044.1"/>
    <property type="molecule type" value="Genomic_DNA"/>
</dbReference>
<dbReference type="Pfam" id="PF00209">
    <property type="entry name" value="SNF"/>
    <property type="match status" value="1"/>
</dbReference>
<dbReference type="GO" id="GO:0005886">
    <property type="term" value="C:plasma membrane"/>
    <property type="evidence" value="ECO:0007669"/>
    <property type="project" value="TreeGrafter"/>
</dbReference>
<evidence type="ECO:0000256" key="6">
    <source>
        <dbReference type="ARBA" id="ARBA00023136"/>
    </source>
</evidence>
<dbReference type="InterPro" id="IPR037272">
    <property type="entry name" value="SNS_sf"/>
</dbReference>
<dbReference type="SUPFAM" id="SSF161070">
    <property type="entry name" value="SNF-like"/>
    <property type="match status" value="1"/>
</dbReference>
<protein>
    <recommendedName>
        <fullName evidence="9">Transporter</fullName>
    </recommendedName>
</protein>
<feature type="transmembrane region" description="Helical" evidence="10">
    <location>
        <begin position="111"/>
        <end position="138"/>
    </location>
</feature>
<dbReference type="GO" id="GO:0046872">
    <property type="term" value="F:metal ion binding"/>
    <property type="evidence" value="ECO:0007669"/>
    <property type="project" value="UniProtKB-KW"/>
</dbReference>
<name>A0A183J3L4_9BILA</name>
<keyword evidence="3 9" id="KW-0812">Transmembrane</keyword>
<keyword evidence="8" id="KW-1015">Disulfide bond</keyword>
<evidence type="ECO:0000256" key="10">
    <source>
        <dbReference type="SAM" id="Phobius"/>
    </source>
</evidence>